<dbReference type="PROSITE" id="PS00139">
    <property type="entry name" value="THIOL_PROTEASE_CYS"/>
    <property type="match status" value="1"/>
</dbReference>
<dbReference type="InterPro" id="IPR038765">
    <property type="entry name" value="Papain-like_cys_pep_sf"/>
</dbReference>
<proteinExistence type="inferred from homology"/>
<feature type="active site" evidence="9">
    <location>
        <position position="133"/>
    </location>
</feature>
<comment type="function">
    <text evidence="8">Has aminopeptidase activity, shortening substrate peptides sequentially by 1 amino acid. Has bleomycin hydrolase activity, which can protect the cell from the toxic effects of bleomycin. Has homocysteine-thiolactonase activity, protecting the cell against homocysteine toxicity.</text>
</comment>
<evidence type="ECO:0000256" key="10">
    <source>
        <dbReference type="SAM" id="MobiDB-lite"/>
    </source>
</evidence>
<dbReference type="VEuPathDB" id="FungiDB:YALI1_F08784g"/>
<dbReference type="eggNOG" id="KOG4128">
    <property type="taxonomic scope" value="Eukaryota"/>
</dbReference>
<dbReference type="EMBL" id="KZ859088">
    <property type="protein sequence ID" value="RDW23391.1"/>
    <property type="molecule type" value="Genomic_DNA"/>
</dbReference>
<dbReference type="PIRSF" id="PIRSF005700">
    <property type="entry name" value="PepC"/>
    <property type="match status" value="1"/>
</dbReference>
<dbReference type="KEGG" id="yli:2908459"/>
<evidence type="ECO:0000256" key="3">
    <source>
        <dbReference type="ARBA" id="ARBA00022670"/>
    </source>
</evidence>
<evidence type="ECO:0000256" key="2">
    <source>
        <dbReference type="ARBA" id="ARBA00022490"/>
    </source>
</evidence>
<dbReference type="FunFam" id="3.90.70.10:FF:000021">
    <property type="entry name" value="Bleomycin hydrolase"/>
    <property type="match status" value="1"/>
</dbReference>
<dbReference type="EMBL" id="CP017558">
    <property type="protein sequence ID" value="AOW06728.1"/>
    <property type="molecule type" value="Genomic_DNA"/>
</dbReference>
<dbReference type="GO" id="GO:0005739">
    <property type="term" value="C:mitochondrion"/>
    <property type="evidence" value="ECO:0007669"/>
    <property type="project" value="UniProtKB-SubCell"/>
</dbReference>
<protein>
    <recommendedName>
        <fullName evidence="8">Cysteine proteinase 1, mitochondrial</fullName>
        <ecNumber evidence="8">3.4.22.40</ecNumber>
    </recommendedName>
</protein>
<dbReference type="InterPro" id="IPR025660">
    <property type="entry name" value="Pept_his_AS"/>
</dbReference>
<evidence type="ECO:0000256" key="5">
    <source>
        <dbReference type="ARBA" id="ARBA00022807"/>
    </source>
</evidence>
<dbReference type="CDD" id="cd00585">
    <property type="entry name" value="Peptidase_C1B"/>
    <property type="match status" value="1"/>
</dbReference>
<dbReference type="GeneID" id="2908459"/>
<gene>
    <name evidence="12" type="ORF">B0I71DRAFT_136022</name>
    <name evidence="11" type="ORF">YALI1_F08784g</name>
</gene>
<dbReference type="PANTHER" id="PTHR10363">
    <property type="entry name" value="BLEOMYCIN HYDROLASE"/>
    <property type="match status" value="1"/>
</dbReference>
<evidence type="ECO:0000313" key="14">
    <source>
        <dbReference type="Proteomes" id="UP000256601"/>
    </source>
</evidence>
<evidence type="ECO:0000256" key="7">
    <source>
        <dbReference type="ARBA" id="ARBA00026080"/>
    </source>
</evidence>
<evidence type="ECO:0000256" key="1">
    <source>
        <dbReference type="ARBA" id="ARBA00000423"/>
    </source>
</evidence>
<dbReference type="PROSITE" id="PS00639">
    <property type="entry name" value="THIOL_PROTEASE_HIS"/>
    <property type="match status" value="1"/>
</dbReference>
<comment type="catalytic activity">
    <reaction evidence="1 8">
        <text>Inactivates bleomycin B2 (a cytotoxic glycometallopeptide) by hydrolysis of a carboxyamide bond of beta-aminoalanine, but also shows general aminopeptidase activity. The specificity varies somewhat with source, but amino acid arylamides of Met, Leu and Ala are preferred.</text>
        <dbReference type="EC" id="3.4.22.40"/>
    </reaction>
</comment>
<evidence type="ECO:0000313" key="12">
    <source>
        <dbReference type="EMBL" id="RDW23391.1"/>
    </source>
</evidence>
<comment type="subunit">
    <text evidence="7">Homohexamer. Binds to nucleic acids. Binds single-stranded DNA and RNA with higher affinity than double-stranded DNA.</text>
</comment>
<comment type="function">
    <text evidence="6">The normal physiological role of the enzyme is unknown, but it is not essential for the viability of yeast cells. Has aminopeptidase activity, shortening substrate peptides sequentially by 1 amino acid. Has bleomycin hydrolase activity, which can protect the cell from the toxic effects of bleomycin. Has homocysteine-thiolactonase activity, protecting the cell against homocysteine toxicity. Acts as a repressor in the GAL4 regulatory system, but this does not require either the peptidase or nucleic acid-binding activities.</text>
</comment>
<accession>A0A1D8NM82</accession>
<dbReference type="RefSeq" id="XP_505056.1">
    <property type="nucleotide sequence ID" value="XM_505056.1"/>
</dbReference>
<feature type="region of interest" description="Disordered" evidence="10">
    <location>
        <begin position="1"/>
        <end position="25"/>
    </location>
</feature>
<dbReference type="Proteomes" id="UP000256601">
    <property type="component" value="Unassembled WGS sequence"/>
</dbReference>
<comment type="subcellular location">
    <subcellularLocation>
        <location evidence="8">Mitochondrion</location>
    </subcellularLocation>
    <subcellularLocation>
        <location evidence="8">Cytoplasm</location>
    </subcellularLocation>
</comment>
<dbReference type="SUPFAM" id="SSF54001">
    <property type="entry name" value="Cysteine proteinases"/>
    <property type="match status" value="1"/>
</dbReference>
<dbReference type="GO" id="GO:0070005">
    <property type="term" value="F:cysteine-type aminopeptidase activity"/>
    <property type="evidence" value="ECO:0007669"/>
    <property type="project" value="InterPro"/>
</dbReference>
<feature type="compositionally biased region" description="Polar residues" evidence="10">
    <location>
        <begin position="1"/>
        <end position="21"/>
    </location>
</feature>
<dbReference type="Gene3D" id="3.90.70.10">
    <property type="entry name" value="Cysteine proteinases"/>
    <property type="match status" value="1"/>
</dbReference>
<reference evidence="12 14" key="2">
    <citation type="submission" date="2018-07" db="EMBL/GenBank/DDBJ databases">
        <title>Draft Genome Assemblies for Five Robust Yarrowia lipolytica Strains Exhibiting High Lipid Production and Pentose Sugar Utilization and Sugar Alcohol Secretion from Undetoxified Lignocellulosic Biomass Hydrolysates.</title>
        <authorList>
            <consortium name="DOE Joint Genome Institute"/>
            <person name="Walker C."/>
            <person name="Ryu S."/>
            <person name="Na H."/>
            <person name="Zane M."/>
            <person name="LaButti K."/>
            <person name="Lipzen A."/>
            <person name="Haridas S."/>
            <person name="Barry K."/>
            <person name="Grigoriev I.V."/>
            <person name="Quarterman J."/>
            <person name="Slininger P."/>
            <person name="Dien B."/>
            <person name="Trinh C.T."/>
        </authorList>
    </citation>
    <scope>NUCLEOTIDE SEQUENCE [LARGE SCALE GENOMIC DNA]</scope>
    <source>
        <strain evidence="12 14">YB392</strain>
    </source>
</reference>
<evidence type="ECO:0000313" key="11">
    <source>
        <dbReference type="EMBL" id="AOW06728.1"/>
    </source>
</evidence>
<dbReference type="GO" id="GO:0006508">
    <property type="term" value="P:proteolysis"/>
    <property type="evidence" value="ECO:0007669"/>
    <property type="project" value="UniProtKB-KW"/>
</dbReference>
<reference evidence="11 13" key="1">
    <citation type="journal article" date="2016" name="PLoS ONE">
        <title>Sequence Assembly of Yarrowia lipolytica Strain W29/CLIB89 Shows Transposable Element Diversity.</title>
        <authorList>
            <person name="Magnan C."/>
            <person name="Yu J."/>
            <person name="Chang I."/>
            <person name="Jahn E."/>
            <person name="Kanomata Y."/>
            <person name="Wu J."/>
            <person name="Zeller M."/>
            <person name="Oakes M."/>
            <person name="Baldi P."/>
            <person name="Sandmeyer S."/>
        </authorList>
    </citation>
    <scope>NUCLEOTIDE SEQUENCE [LARGE SCALE GENOMIC DNA]</scope>
    <source>
        <strain evidence="11">CLIB89</strain>
        <strain evidence="13">CLIB89(W29)</strain>
    </source>
</reference>
<feature type="active site" evidence="9">
    <location>
        <position position="430"/>
    </location>
</feature>
<dbReference type="InterPro" id="IPR004134">
    <property type="entry name" value="Peptidase_C1B"/>
</dbReference>
<dbReference type="AlphaFoldDB" id="A0A1D8NM82"/>
<keyword evidence="2 8" id="KW-0963">Cytoplasm</keyword>
<evidence type="ECO:0000256" key="6">
    <source>
        <dbReference type="ARBA" id="ARBA00025347"/>
    </source>
</evidence>
<keyword evidence="4 8" id="KW-0378">Hydrolase</keyword>
<dbReference type="InterPro" id="IPR000169">
    <property type="entry name" value="Pept_cys_AS"/>
</dbReference>
<dbReference type="GO" id="GO:0043418">
    <property type="term" value="P:homocysteine catabolic process"/>
    <property type="evidence" value="ECO:0007669"/>
    <property type="project" value="TreeGrafter"/>
</dbReference>
<dbReference type="PANTHER" id="PTHR10363:SF2">
    <property type="entry name" value="BLEOMYCIN HYDROLASE"/>
    <property type="match status" value="1"/>
</dbReference>
<keyword evidence="5 8" id="KW-0788">Thiol protease</keyword>
<keyword evidence="3 8" id="KW-0645">Protease</keyword>
<dbReference type="GO" id="GO:0009636">
    <property type="term" value="P:response to toxic substance"/>
    <property type="evidence" value="ECO:0007669"/>
    <property type="project" value="TreeGrafter"/>
</dbReference>
<evidence type="ECO:0000256" key="4">
    <source>
        <dbReference type="ARBA" id="ARBA00022801"/>
    </source>
</evidence>
<dbReference type="OMA" id="QSYTFFW"/>
<keyword evidence="8" id="KW-0496">Mitochondrion</keyword>
<dbReference type="Pfam" id="PF03051">
    <property type="entry name" value="Peptidase_C1_2"/>
    <property type="match status" value="1"/>
</dbReference>
<evidence type="ECO:0000256" key="8">
    <source>
        <dbReference type="PIRNR" id="PIRNR005700"/>
    </source>
</evidence>
<evidence type="ECO:0000313" key="13">
    <source>
        <dbReference type="Proteomes" id="UP000182444"/>
    </source>
</evidence>
<sequence>MGSSPSKQAQSDAQKSLTRLSKVSEKHFYPDTATPDLATLPQLQSLPDIDGLDLNGDNNEKDIANLLSEWRANFLDSPKNRLALAALSRSDYQSLLIQDDRYNDQNPAVFTHVIKYDGQKDTPVTNQRSSGRCWLFASTNVFRVQLIKSSAIKPKDFQFSQAYLFFYDKLEKASYFLEQIIDTADEDLDSRLVQELLKAPVNDGGQWDMVVNLVEKYGLVPQDVFPDSWNAQNSGHLNYLLTNKLREYGLALRKLIQTEKPTPELLLSLRRQYTQNVYNILATSLGVPPAANETFKWDYWTIDGKPQQVTTTPIKFYRDNLKHPASQYFSLINDPRNDYKQLYTVDRLQNISGGRPITYVNADISELKKAAIKMIQNNEPVFFGSDVGQFGDRATGILDPKSWDYDLGFNTSLGMNKEQRVSTGASSMTHAMVITGVHLEDGVPVKWKIENSWGADTGKKGYFQMSDKWFDEYVFQVVSSAQYVPRELQQVLKTKPNVLPLWDPMGALA</sequence>
<dbReference type="Proteomes" id="UP000182444">
    <property type="component" value="Chromosome 1F"/>
</dbReference>
<dbReference type="VEuPathDB" id="FungiDB:YALI0_F05940g"/>
<dbReference type="OrthoDB" id="2666448at2759"/>
<feature type="active site" evidence="9">
    <location>
        <position position="451"/>
    </location>
</feature>
<organism evidence="11 13">
    <name type="scientific">Yarrowia lipolytica</name>
    <name type="common">Candida lipolytica</name>
    <dbReference type="NCBI Taxonomy" id="4952"/>
    <lineage>
        <taxon>Eukaryota</taxon>
        <taxon>Fungi</taxon>
        <taxon>Dikarya</taxon>
        <taxon>Ascomycota</taxon>
        <taxon>Saccharomycotina</taxon>
        <taxon>Dipodascomycetes</taxon>
        <taxon>Dipodascales</taxon>
        <taxon>Dipodascales incertae sedis</taxon>
        <taxon>Yarrowia</taxon>
    </lineage>
</organism>
<dbReference type="EC" id="3.4.22.40" evidence="8"/>
<comment type="similarity">
    <text evidence="8">Belongs to the peptidase C1 family.</text>
</comment>
<name>A0A1D8NM82_YARLL</name>
<evidence type="ECO:0000256" key="9">
    <source>
        <dbReference type="PIRSR" id="PIRSR005700-1"/>
    </source>
</evidence>
<dbReference type="GO" id="GO:0004197">
    <property type="term" value="F:cysteine-type endopeptidase activity"/>
    <property type="evidence" value="ECO:0007669"/>
    <property type="project" value="UniProtKB-EC"/>
</dbReference>